<comment type="caution">
    <text evidence="1">The sequence shown here is derived from an EMBL/GenBank/DDBJ whole genome shotgun (WGS) entry which is preliminary data.</text>
</comment>
<dbReference type="CDD" id="cd09740">
    <property type="entry name" value="Csx3_III-U"/>
    <property type="match status" value="1"/>
</dbReference>
<proteinExistence type="predicted"/>
<gene>
    <name evidence="1" type="primary">csx3</name>
    <name evidence="1" type="ORF">H6G03_08985</name>
</gene>
<dbReference type="Proteomes" id="UP000641646">
    <property type="component" value="Unassembled WGS sequence"/>
</dbReference>
<name>A0A926ZHY4_9CYAN</name>
<sequence length="125" mass="13744">MSAIQLQLFREQTQSGLTYQHLHIQINTQDGLIVPADLKNLFLPEEMVWSQGVVIEGKAPIWLYAYLVHACHPAAWVACFDPRLGEPTPQSGGAVVIATHTREVALGEVLKVNLPAAIFRKTTGT</sequence>
<reference evidence="1" key="2">
    <citation type="submission" date="2020-08" db="EMBL/GenBank/DDBJ databases">
        <authorList>
            <person name="Chen M."/>
            <person name="Teng W."/>
            <person name="Zhao L."/>
            <person name="Hu C."/>
            <person name="Zhou Y."/>
            <person name="Han B."/>
            <person name="Song L."/>
            <person name="Shu W."/>
        </authorList>
    </citation>
    <scope>NUCLEOTIDE SEQUENCE</scope>
    <source>
        <strain evidence="1">FACHB-1375</strain>
    </source>
</reference>
<protein>
    <submittedName>
        <fullName evidence="1">CRISPR-associated protein Csx3</fullName>
    </submittedName>
</protein>
<keyword evidence="2" id="KW-1185">Reference proteome</keyword>
<organism evidence="1 2">
    <name type="scientific">Aerosakkonema funiforme FACHB-1375</name>
    <dbReference type="NCBI Taxonomy" id="2949571"/>
    <lineage>
        <taxon>Bacteria</taxon>
        <taxon>Bacillati</taxon>
        <taxon>Cyanobacteriota</taxon>
        <taxon>Cyanophyceae</taxon>
        <taxon>Oscillatoriophycideae</taxon>
        <taxon>Aerosakkonematales</taxon>
        <taxon>Aerosakkonemataceae</taxon>
        <taxon>Aerosakkonema</taxon>
    </lineage>
</organism>
<dbReference type="NCBIfam" id="TIGR02579">
    <property type="entry name" value="cas_csx3"/>
    <property type="match status" value="1"/>
</dbReference>
<evidence type="ECO:0000313" key="2">
    <source>
        <dbReference type="Proteomes" id="UP000641646"/>
    </source>
</evidence>
<dbReference type="Pfam" id="PF09620">
    <property type="entry name" value="Cas_csx3"/>
    <property type="match status" value="1"/>
</dbReference>
<accession>A0A926ZHY4</accession>
<dbReference type="EMBL" id="JACJPW010000018">
    <property type="protein sequence ID" value="MBD2181236.1"/>
    <property type="molecule type" value="Genomic_DNA"/>
</dbReference>
<reference evidence="1" key="1">
    <citation type="journal article" date="2015" name="ISME J.">
        <title>Draft Genome Sequence of Streptomyces incarnatus NRRL8089, which Produces the Nucleoside Antibiotic Sinefungin.</title>
        <authorList>
            <person name="Oshima K."/>
            <person name="Hattori M."/>
            <person name="Shimizu H."/>
            <person name="Fukuda K."/>
            <person name="Nemoto M."/>
            <person name="Inagaki K."/>
            <person name="Tamura T."/>
        </authorList>
    </citation>
    <scope>NUCLEOTIDE SEQUENCE</scope>
    <source>
        <strain evidence="1">FACHB-1375</strain>
    </source>
</reference>
<dbReference type="RefSeq" id="WP_190464002.1">
    <property type="nucleotide sequence ID" value="NZ_JACJPW010000018.1"/>
</dbReference>
<evidence type="ECO:0000313" key="1">
    <source>
        <dbReference type="EMBL" id="MBD2181236.1"/>
    </source>
</evidence>
<dbReference type="AlphaFoldDB" id="A0A926ZHY4"/>
<dbReference type="InterPro" id="IPR013409">
    <property type="entry name" value="CRISPR-assoc_prot_Crn3/Csx3"/>
</dbReference>